<evidence type="ECO:0000259" key="2">
    <source>
        <dbReference type="Pfam" id="PF07883"/>
    </source>
</evidence>
<comment type="caution">
    <text evidence="3">The sequence shown here is derived from an EMBL/GenBank/DDBJ whole genome shotgun (WGS) entry which is preliminary data.</text>
</comment>
<dbReference type="Pfam" id="PF02627">
    <property type="entry name" value="CMD"/>
    <property type="match status" value="1"/>
</dbReference>
<dbReference type="Gene3D" id="1.20.1290.10">
    <property type="entry name" value="AhpD-like"/>
    <property type="match status" value="1"/>
</dbReference>
<protein>
    <submittedName>
        <fullName evidence="3">Carboxymuconolactone decarboxylase family protein</fullName>
    </submittedName>
</protein>
<dbReference type="SUPFAM" id="SSF69118">
    <property type="entry name" value="AhpD-like"/>
    <property type="match status" value="1"/>
</dbReference>
<evidence type="ECO:0000313" key="4">
    <source>
        <dbReference type="Proteomes" id="UP000778523"/>
    </source>
</evidence>
<dbReference type="InterPro" id="IPR014710">
    <property type="entry name" value="RmlC-like_jellyroll"/>
</dbReference>
<dbReference type="PANTHER" id="PTHR43698:SF1">
    <property type="entry name" value="BLL4564 PROTEIN"/>
    <property type="match status" value="1"/>
</dbReference>
<sequence length="238" mass="25824">MGPAERFTGKVSVAPLFAAEGTSRVSAAHVTFEPAARTAWHSHPVGQHLHVIRGAGYVQFWGGERRKITQGDVVWIPPGQKHWHGATQEASMTHLSVQEHEAGETAVWMEKVSDAQYGIAPAPTTPAAPQISRAQQLMGATAPKLAELTDQLLYADIWERPELSKRDRSLITVSALLAMNRSDQLRSHLALAQLNGVSRTELSELITHLAFYAGWPSAVSATSVAKEVFQNTPAPAAR</sequence>
<dbReference type="InterPro" id="IPR003779">
    <property type="entry name" value="CMD-like"/>
</dbReference>
<dbReference type="InterPro" id="IPR013096">
    <property type="entry name" value="Cupin_2"/>
</dbReference>
<dbReference type="InterPro" id="IPR047263">
    <property type="entry name" value="HNL-like_cupin"/>
</dbReference>
<evidence type="ECO:0000259" key="1">
    <source>
        <dbReference type="Pfam" id="PF02627"/>
    </source>
</evidence>
<dbReference type="InterPro" id="IPR011051">
    <property type="entry name" value="RmlC_Cupin_sf"/>
</dbReference>
<dbReference type="EMBL" id="JABCSC020000002">
    <property type="protein sequence ID" value="NSL54988.1"/>
    <property type="molecule type" value="Genomic_DNA"/>
</dbReference>
<dbReference type="Gene3D" id="2.60.120.10">
    <property type="entry name" value="Jelly Rolls"/>
    <property type="match status" value="1"/>
</dbReference>
<keyword evidence="4" id="KW-1185">Reference proteome</keyword>
<feature type="domain" description="Carboxymuconolactone decarboxylase-like" evidence="1">
    <location>
        <begin position="143"/>
        <end position="227"/>
    </location>
</feature>
<organism evidence="3 4">
    <name type="scientific">Uliginosibacterium aquaticum</name>
    <dbReference type="NCBI Taxonomy" id="2731212"/>
    <lineage>
        <taxon>Bacteria</taxon>
        <taxon>Pseudomonadati</taxon>
        <taxon>Pseudomonadota</taxon>
        <taxon>Betaproteobacteria</taxon>
        <taxon>Rhodocyclales</taxon>
        <taxon>Zoogloeaceae</taxon>
        <taxon>Uliginosibacterium</taxon>
    </lineage>
</organism>
<feature type="domain" description="Cupin type-2" evidence="2">
    <location>
        <begin position="29"/>
        <end position="96"/>
    </location>
</feature>
<accession>A0ABX2IGJ2</accession>
<gene>
    <name evidence="3" type="ORF">HJ583_008125</name>
</gene>
<name>A0ABX2IGJ2_9RHOO</name>
<dbReference type="PANTHER" id="PTHR43698">
    <property type="entry name" value="RIBD C-TERMINAL DOMAIN CONTAINING PROTEIN"/>
    <property type="match status" value="1"/>
</dbReference>
<dbReference type="CDD" id="cd02233">
    <property type="entry name" value="cupin_HNL-like"/>
    <property type="match status" value="1"/>
</dbReference>
<reference evidence="3 4" key="1">
    <citation type="submission" date="2020-06" db="EMBL/GenBank/DDBJ databases">
        <title>Draft genome of Uliginosibacterium sp. IMCC34675.</title>
        <authorList>
            <person name="Song J."/>
        </authorList>
    </citation>
    <scope>NUCLEOTIDE SEQUENCE [LARGE SCALE GENOMIC DNA]</scope>
    <source>
        <strain evidence="3 4">IMCC34675</strain>
    </source>
</reference>
<proteinExistence type="predicted"/>
<dbReference type="Proteomes" id="UP000778523">
    <property type="component" value="Unassembled WGS sequence"/>
</dbReference>
<dbReference type="InterPro" id="IPR029032">
    <property type="entry name" value="AhpD-like"/>
</dbReference>
<dbReference type="Pfam" id="PF07883">
    <property type="entry name" value="Cupin_2"/>
    <property type="match status" value="1"/>
</dbReference>
<dbReference type="SUPFAM" id="SSF51182">
    <property type="entry name" value="RmlC-like cupins"/>
    <property type="match status" value="1"/>
</dbReference>
<evidence type="ECO:0000313" key="3">
    <source>
        <dbReference type="EMBL" id="NSL54988.1"/>
    </source>
</evidence>